<feature type="binding site" evidence="9">
    <location>
        <position position="8"/>
    </location>
    <ligand>
        <name>phosphoenolpyruvate</name>
        <dbReference type="ChEBI" id="CHEBI:58702"/>
    </ligand>
</feature>
<dbReference type="GO" id="GO:0003866">
    <property type="term" value="F:3-phosphoshikimate 1-carboxyvinyltransferase activity"/>
    <property type="evidence" value="ECO:0007669"/>
    <property type="project" value="UniProtKB-UniRule"/>
</dbReference>
<keyword evidence="4 9" id="KW-0963">Cytoplasm</keyword>
<dbReference type="InterPro" id="IPR006264">
    <property type="entry name" value="EPSP_synthase"/>
</dbReference>
<dbReference type="InterPro" id="IPR023193">
    <property type="entry name" value="EPSP_synthase_CS"/>
</dbReference>
<dbReference type="FunFam" id="3.65.10.10:FF:000006">
    <property type="entry name" value="3-phosphoshikimate 1-carboxyvinyltransferase"/>
    <property type="match status" value="1"/>
</dbReference>
<dbReference type="EC" id="2.5.1.19" evidence="9"/>
<dbReference type="InterPro" id="IPR036968">
    <property type="entry name" value="Enolpyruvate_Tfrase_sf"/>
</dbReference>
<dbReference type="Pfam" id="PF00275">
    <property type="entry name" value="EPSP_synthase"/>
    <property type="match status" value="1"/>
</dbReference>
<dbReference type="PIRSF" id="PIRSF000505">
    <property type="entry name" value="EPSPS"/>
    <property type="match status" value="1"/>
</dbReference>
<gene>
    <name evidence="9 11" type="primary">aroA</name>
    <name evidence="11" type="ORF">CI088_08565</name>
</gene>
<comment type="pathway">
    <text evidence="2 9">Metabolic intermediate biosynthesis; chorismate biosynthesis; chorismate from D-erythrose 4-phosphate and phosphoenolpyruvate: step 6/7.</text>
</comment>
<dbReference type="FunFam" id="3.65.10.10:FF:000005">
    <property type="entry name" value="3-phosphoshikimate 1-carboxyvinyltransferase"/>
    <property type="match status" value="1"/>
</dbReference>
<keyword evidence="12" id="KW-1185">Reference proteome</keyword>
<dbReference type="GO" id="GO:0009073">
    <property type="term" value="P:aromatic amino acid family biosynthetic process"/>
    <property type="evidence" value="ECO:0007669"/>
    <property type="project" value="UniProtKB-KW"/>
</dbReference>
<sequence>MIDIPSDKSISHRSIMFGAIAHGTTTIKNFLRGDDCLSTLKAFQDLGVEIEDDGEVITVYGTGFSGLKQAKQAIDVGNSGTTIRLIMGILAGTSFSTELFGDHSIAKRPMNRVMLPINQMGAECTGHDGTEFPPITVKGTENLQPIQYQMPVASAQVKSAILFAALQAQGKSVIVEKEKTRDHTEDMIRQFGGEISVSEKEISITGPQKLVGQEVIVPGDISSAAFFLTAGLIVPDSQITLNNVGLNPTRTGIIDVIQQMGGTLTIQETGSEANKAGTLTVETSNLKGVEISGEIIPRLIDELPIIALLATQAEGTTIIRDAEELKVKETNRIDAVATELTKMGANIEPTDDGLIIHGKTPLYAAKVTSYGDHRIGMMLQIAALLVKDGTVELEKAEAISVSYPRFFDDLNNLY</sequence>
<feature type="binding site" evidence="9">
    <location>
        <position position="156"/>
    </location>
    <ligand>
        <name>phosphoenolpyruvate</name>
        <dbReference type="ChEBI" id="CHEBI:58702"/>
    </ligand>
</feature>
<dbReference type="InterPro" id="IPR013792">
    <property type="entry name" value="RNA3'P_cycl/enolpyr_Trfase_a/b"/>
</dbReference>
<evidence type="ECO:0000256" key="2">
    <source>
        <dbReference type="ARBA" id="ARBA00004811"/>
    </source>
</evidence>
<reference evidence="11 12" key="1">
    <citation type="submission" date="2017-11" db="EMBL/GenBank/DDBJ databases">
        <title>Draft genome sequence of Enterococcus plantarum TRW2 strain isolated from lettuce.</title>
        <authorList>
            <person name="Kim E.B."/>
            <person name="Marco M.L."/>
            <person name="Williams T.R."/>
            <person name="You I.H."/>
        </authorList>
    </citation>
    <scope>NUCLEOTIDE SEQUENCE [LARGE SCALE GENOMIC DNA]</scope>
    <source>
        <strain evidence="11 12">TRW2</strain>
    </source>
</reference>
<evidence type="ECO:0000256" key="4">
    <source>
        <dbReference type="ARBA" id="ARBA00022490"/>
    </source>
</evidence>
<evidence type="ECO:0000256" key="6">
    <source>
        <dbReference type="ARBA" id="ARBA00022679"/>
    </source>
</evidence>
<feature type="binding site" evidence="9">
    <location>
        <position position="80"/>
    </location>
    <ligand>
        <name>phosphoenolpyruvate</name>
        <dbReference type="ChEBI" id="CHEBI:58702"/>
    </ligand>
</feature>
<dbReference type="PROSITE" id="PS00885">
    <property type="entry name" value="EPSP_SYNTHASE_2"/>
    <property type="match status" value="1"/>
</dbReference>
<feature type="binding site" evidence="9">
    <location>
        <position position="154"/>
    </location>
    <ligand>
        <name>3-phosphoshikimate</name>
        <dbReference type="ChEBI" id="CHEBI:145989"/>
    </ligand>
</feature>
<dbReference type="GO" id="GO:0005737">
    <property type="term" value="C:cytoplasm"/>
    <property type="evidence" value="ECO:0007669"/>
    <property type="project" value="UniProtKB-SubCell"/>
</dbReference>
<accession>A0A2W4BAP5</accession>
<dbReference type="SUPFAM" id="SSF55205">
    <property type="entry name" value="EPT/RTPC-like"/>
    <property type="match status" value="1"/>
</dbReference>
<feature type="active site" description="Proton acceptor" evidence="9">
    <location>
        <position position="301"/>
    </location>
</feature>
<evidence type="ECO:0000256" key="9">
    <source>
        <dbReference type="HAMAP-Rule" id="MF_00210"/>
    </source>
</evidence>
<evidence type="ECO:0000256" key="7">
    <source>
        <dbReference type="ARBA" id="ARBA00023141"/>
    </source>
</evidence>
<keyword evidence="6 9" id="KW-0808">Transferase</keyword>
<dbReference type="Gene3D" id="3.65.10.10">
    <property type="entry name" value="Enolpyruvate transferase domain"/>
    <property type="match status" value="2"/>
</dbReference>
<evidence type="ECO:0000259" key="10">
    <source>
        <dbReference type="Pfam" id="PF00275"/>
    </source>
</evidence>
<dbReference type="InterPro" id="IPR001986">
    <property type="entry name" value="Enolpyruvate_Tfrase_dom"/>
</dbReference>
<evidence type="ECO:0000313" key="12">
    <source>
        <dbReference type="Proteomes" id="UP000249828"/>
    </source>
</evidence>
<comment type="subunit">
    <text evidence="9">Monomer.</text>
</comment>
<comment type="subcellular location">
    <subcellularLocation>
        <location evidence="9">Cytoplasm</location>
    </subcellularLocation>
</comment>
<feature type="domain" description="Enolpyruvate transferase" evidence="10">
    <location>
        <begin position="2"/>
        <end position="410"/>
    </location>
</feature>
<dbReference type="HAMAP" id="MF_00210">
    <property type="entry name" value="EPSP_synth"/>
    <property type="match status" value="1"/>
</dbReference>
<dbReference type="EMBL" id="PIEU01000069">
    <property type="protein sequence ID" value="PZL73455.1"/>
    <property type="molecule type" value="Genomic_DNA"/>
</dbReference>
<name>A0A2W4BAP5_9ENTE</name>
<keyword evidence="5 9" id="KW-0028">Amino-acid biosynthesis</keyword>
<dbReference type="PROSITE" id="PS00104">
    <property type="entry name" value="EPSP_SYNTHASE_1"/>
    <property type="match status" value="1"/>
</dbReference>
<keyword evidence="7 9" id="KW-0057">Aromatic amino acid biosynthesis</keyword>
<dbReference type="AlphaFoldDB" id="A0A2W4BAP5"/>
<feature type="binding site" evidence="9">
    <location>
        <position position="9"/>
    </location>
    <ligand>
        <name>3-phosphoshikimate</name>
        <dbReference type="ChEBI" id="CHEBI:145989"/>
    </ligand>
</feature>
<dbReference type="CDD" id="cd01556">
    <property type="entry name" value="EPSP_synthase"/>
    <property type="match status" value="1"/>
</dbReference>
<dbReference type="Proteomes" id="UP000249828">
    <property type="component" value="Unassembled WGS sequence"/>
</dbReference>
<dbReference type="UniPathway" id="UPA00053">
    <property type="reaction ID" value="UER00089"/>
</dbReference>
<feature type="binding site" evidence="9">
    <location>
        <position position="108"/>
    </location>
    <ligand>
        <name>phosphoenolpyruvate</name>
        <dbReference type="ChEBI" id="CHEBI:58702"/>
    </ligand>
</feature>
<feature type="binding site" evidence="9">
    <location>
        <position position="374"/>
    </location>
    <ligand>
        <name>phosphoenolpyruvate</name>
        <dbReference type="ChEBI" id="CHEBI:58702"/>
    </ligand>
</feature>
<comment type="catalytic activity">
    <reaction evidence="8">
        <text>3-phosphoshikimate + phosphoenolpyruvate = 5-O-(1-carboxyvinyl)-3-phosphoshikimate + phosphate</text>
        <dbReference type="Rhea" id="RHEA:21256"/>
        <dbReference type="ChEBI" id="CHEBI:43474"/>
        <dbReference type="ChEBI" id="CHEBI:57701"/>
        <dbReference type="ChEBI" id="CHEBI:58702"/>
        <dbReference type="ChEBI" id="CHEBI:145989"/>
        <dbReference type="EC" id="2.5.1.19"/>
    </reaction>
    <physiologicalReaction direction="left-to-right" evidence="8">
        <dbReference type="Rhea" id="RHEA:21257"/>
    </physiologicalReaction>
</comment>
<protein>
    <recommendedName>
        <fullName evidence="9">3-phosphoshikimate 1-carboxyvinyltransferase</fullName>
        <ecNumber evidence="9">2.5.1.19</ecNumber>
    </recommendedName>
    <alternativeName>
        <fullName evidence="9">5-enolpyruvylshikimate-3-phosphate synthase</fullName>
        <shortName evidence="9">EPSP synthase</shortName>
        <shortName evidence="9">EPSPS</shortName>
    </alternativeName>
</protein>
<evidence type="ECO:0000256" key="3">
    <source>
        <dbReference type="ARBA" id="ARBA00009948"/>
    </source>
</evidence>
<evidence type="ECO:0000256" key="8">
    <source>
        <dbReference type="ARBA" id="ARBA00044633"/>
    </source>
</evidence>
<proteinExistence type="inferred from homology"/>
<feature type="binding site" evidence="9">
    <location>
        <position position="156"/>
    </location>
    <ligand>
        <name>3-phosphoshikimate</name>
        <dbReference type="ChEBI" id="CHEBI:145989"/>
    </ligand>
</feature>
<evidence type="ECO:0000256" key="5">
    <source>
        <dbReference type="ARBA" id="ARBA00022605"/>
    </source>
</evidence>
<feature type="binding site" evidence="9">
    <location>
        <position position="13"/>
    </location>
    <ligand>
        <name>3-phosphoshikimate</name>
        <dbReference type="ChEBI" id="CHEBI:145989"/>
    </ligand>
</feature>
<feature type="binding site" evidence="9">
    <location>
        <position position="332"/>
    </location>
    <ligand>
        <name>phosphoenolpyruvate</name>
        <dbReference type="ChEBI" id="CHEBI:58702"/>
    </ligand>
</feature>
<dbReference type="GO" id="GO:0008652">
    <property type="term" value="P:amino acid biosynthetic process"/>
    <property type="evidence" value="ECO:0007669"/>
    <property type="project" value="UniProtKB-KW"/>
</dbReference>
<feature type="binding site" evidence="9">
    <location>
        <position position="8"/>
    </location>
    <ligand>
        <name>3-phosphoshikimate</name>
        <dbReference type="ChEBI" id="CHEBI:145989"/>
    </ligand>
</feature>
<comment type="caution">
    <text evidence="9">Lacks conserved residue(s) required for the propagation of feature annotation.</text>
</comment>
<dbReference type="NCBIfam" id="TIGR01356">
    <property type="entry name" value="aroA"/>
    <property type="match status" value="1"/>
</dbReference>
<evidence type="ECO:0000256" key="1">
    <source>
        <dbReference type="ARBA" id="ARBA00002174"/>
    </source>
</evidence>
<comment type="caution">
    <text evidence="11">The sequence shown here is derived from an EMBL/GenBank/DDBJ whole genome shotgun (WGS) entry which is preliminary data.</text>
</comment>
<dbReference type="PANTHER" id="PTHR21090">
    <property type="entry name" value="AROM/DEHYDROQUINATE SYNTHASE"/>
    <property type="match status" value="1"/>
</dbReference>
<feature type="binding site" evidence="9">
    <location>
        <position position="328"/>
    </location>
    <ligand>
        <name>3-phosphoshikimate</name>
        <dbReference type="ChEBI" id="CHEBI:145989"/>
    </ligand>
</feature>
<evidence type="ECO:0000313" key="11">
    <source>
        <dbReference type="EMBL" id="PZL73455.1"/>
    </source>
</evidence>
<organism evidence="11 12">
    <name type="scientific">Enterococcus plantarum</name>
    <dbReference type="NCBI Taxonomy" id="1077675"/>
    <lineage>
        <taxon>Bacteria</taxon>
        <taxon>Bacillati</taxon>
        <taxon>Bacillota</taxon>
        <taxon>Bacilli</taxon>
        <taxon>Lactobacillales</taxon>
        <taxon>Enterococcaceae</taxon>
        <taxon>Enterococcus</taxon>
    </lineage>
</organism>
<dbReference type="PANTHER" id="PTHR21090:SF5">
    <property type="entry name" value="PENTAFUNCTIONAL AROM POLYPEPTIDE"/>
    <property type="match status" value="1"/>
</dbReference>
<comment type="function">
    <text evidence="1 9">Catalyzes the transfer of the enolpyruvyl moiety of phosphoenolpyruvate (PEP) to the 5-hydroxyl of shikimate-3-phosphate (S3P) to produce enolpyruvyl shikimate-3-phosphate and inorganic phosphate.</text>
</comment>
<comment type="similarity">
    <text evidence="3 9">Belongs to the EPSP synthase family.</text>
</comment>
<dbReference type="STRING" id="1077675.BCR22_04920"/>
<feature type="binding site" evidence="9">
    <location>
        <position position="301"/>
    </location>
    <ligand>
        <name>3-phosphoshikimate</name>
        <dbReference type="ChEBI" id="CHEBI:145989"/>
    </ligand>
</feature>
<dbReference type="GO" id="GO:0009423">
    <property type="term" value="P:chorismate biosynthetic process"/>
    <property type="evidence" value="ECO:0007669"/>
    <property type="project" value="UniProtKB-UniRule"/>
</dbReference>